<keyword evidence="11" id="KW-1185">Reference proteome</keyword>
<feature type="domain" description="Cytochrome c-type biogenesis protein H TPR" evidence="9">
    <location>
        <begin position="116"/>
        <end position="272"/>
    </location>
</feature>
<dbReference type="AlphaFoldDB" id="A0A0J8GUB8"/>
<dbReference type="Gene3D" id="1.25.40.10">
    <property type="entry name" value="Tetratricopeptide repeat domain"/>
    <property type="match status" value="1"/>
</dbReference>
<evidence type="ECO:0000256" key="2">
    <source>
        <dbReference type="ARBA" id="ARBA00022737"/>
    </source>
</evidence>
<accession>A0A0J8GUB8</accession>
<dbReference type="InterPro" id="IPR056412">
    <property type="entry name" value="Ig_CycH"/>
</dbReference>
<organism evidence="10 11">
    <name type="scientific">Catenovulum maritimum</name>
    <dbReference type="NCBI Taxonomy" id="1513271"/>
    <lineage>
        <taxon>Bacteria</taxon>
        <taxon>Pseudomonadati</taxon>
        <taxon>Pseudomonadota</taxon>
        <taxon>Gammaproteobacteria</taxon>
        <taxon>Alteromonadales</taxon>
        <taxon>Alteromonadaceae</taxon>
        <taxon>Catenovulum</taxon>
    </lineage>
</organism>
<protein>
    <submittedName>
        <fullName evidence="10">Uncharacterized protein</fullName>
    </submittedName>
</protein>
<name>A0A0J8GUB8_9ALTE</name>
<keyword evidence="7" id="KW-0472">Membrane</keyword>
<dbReference type="InterPro" id="IPR019734">
    <property type="entry name" value="TPR_rpt"/>
</dbReference>
<comment type="subcellular location">
    <subcellularLocation>
        <location evidence="1">Cell envelope</location>
    </subcellularLocation>
</comment>
<dbReference type="GO" id="GO:0017004">
    <property type="term" value="P:cytochrome complex assembly"/>
    <property type="evidence" value="ECO:0007669"/>
    <property type="project" value="UniProtKB-KW"/>
</dbReference>
<dbReference type="PROSITE" id="PS50005">
    <property type="entry name" value="TPR"/>
    <property type="match status" value="2"/>
</dbReference>
<feature type="transmembrane region" description="Helical" evidence="7">
    <location>
        <begin position="6"/>
        <end position="24"/>
    </location>
</feature>
<keyword evidence="7" id="KW-0812">Transmembrane</keyword>
<feature type="region of interest" description="Disordered" evidence="6">
    <location>
        <begin position="293"/>
        <end position="312"/>
    </location>
</feature>
<evidence type="ECO:0000313" key="10">
    <source>
        <dbReference type="EMBL" id="KMT66342.1"/>
    </source>
</evidence>
<keyword evidence="2" id="KW-0677">Repeat</keyword>
<keyword evidence="7" id="KW-1133">Transmembrane helix</keyword>
<dbReference type="SMART" id="SM00028">
    <property type="entry name" value="TPR"/>
    <property type="match status" value="2"/>
</dbReference>
<dbReference type="PANTHER" id="PTHR47870:SF1">
    <property type="entry name" value="CYTOCHROME C-TYPE BIOGENESIS PROTEIN CCMH"/>
    <property type="match status" value="1"/>
</dbReference>
<evidence type="ECO:0000256" key="6">
    <source>
        <dbReference type="SAM" id="MobiDB-lite"/>
    </source>
</evidence>
<feature type="transmembrane region" description="Helical" evidence="7">
    <location>
        <begin position="92"/>
        <end position="110"/>
    </location>
</feature>
<keyword evidence="3" id="KW-0201">Cytochrome c-type biogenesis</keyword>
<dbReference type="NCBIfam" id="TIGR03142">
    <property type="entry name" value="cytochro_ccmI"/>
    <property type="match status" value="1"/>
</dbReference>
<evidence type="ECO:0000259" key="9">
    <source>
        <dbReference type="Pfam" id="PF23914"/>
    </source>
</evidence>
<sequence length="426" mass="47187">MINLTIVLALIAIIASVAVVFPWLRKKHVLQLDQKRQTELYAEKLADIQADLTSGNIDEQAAQAAKDDLKIQLASELALNHSGHGKGFNPKLLWLLPVVTLVIAFSIYRIQGKPEQMIQFYQAKENTPAFGQKLLSGDQNFTTEELQQFYIGLRHQLSQKPNDAVGWLLLGRVAYSNGELTNAIAAFEHSIKLDGSNISALLSYGQVLVATNDETYLKKAANVYLKVLQQSPQESEALAMAGYVALQLDDMESATQYWRFALKLLPENDSRRLVMARTIPVLAEEFNIDISSSAMPQNHPATADHPVSEQKTQDANANQILVSFQLSDETQARLSEFKYLVVFARPALAGPPAAVVKIDLDKYFPTQVKLSDDNAMMPNFNLSSLTSAHVTVRLSKDADVSKSEGEIEYNSEKLELSNNTALNILL</sequence>
<dbReference type="InterPro" id="IPR056413">
    <property type="entry name" value="TPR_CcmH_CycH"/>
</dbReference>
<evidence type="ECO:0000256" key="1">
    <source>
        <dbReference type="ARBA" id="ARBA00004196"/>
    </source>
</evidence>
<dbReference type="PANTHER" id="PTHR47870">
    <property type="entry name" value="CYTOCHROME C-TYPE BIOGENESIS PROTEIN CCMH"/>
    <property type="match status" value="1"/>
</dbReference>
<evidence type="ECO:0000313" key="11">
    <source>
        <dbReference type="Proteomes" id="UP000037600"/>
    </source>
</evidence>
<evidence type="ECO:0000256" key="5">
    <source>
        <dbReference type="PROSITE-ProRule" id="PRU00339"/>
    </source>
</evidence>
<dbReference type="InterPro" id="IPR017560">
    <property type="entry name" value="Cyt_c_biogenesis_CcmI"/>
</dbReference>
<proteinExistence type="predicted"/>
<dbReference type="Pfam" id="PF23892">
    <property type="entry name" value="Ig_CycH"/>
    <property type="match status" value="1"/>
</dbReference>
<dbReference type="RefSeq" id="WP_048689791.1">
    <property type="nucleotide sequence ID" value="NZ_KQ130483.1"/>
</dbReference>
<dbReference type="Proteomes" id="UP000037600">
    <property type="component" value="Unassembled WGS sequence"/>
</dbReference>
<feature type="repeat" description="TPR" evidence="5">
    <location>
        <begin position="235"/>
        <end position="268"/>
    </location>
</feature>
<keyword evidence="4 5" id="KW-0802">TPR repeat</keyword>
<dbReference type="SUPFAM" id="SSF48452">
    <property type="entry name" value="TPR-like"/>
    <property type="match status" value="1"/>
</dbReference>
<dbReference type="EMBL" id="LAZL01000004">
    <property type="protein sequence ID" value="KMT66342.1"/>
    <property type="molecule type" value="Genomic_DNA"/>
</dbReference>
<reference evidence="10 11" key="1">
    <citation type="submission" date="2015-04" db="EMBL/GenBank/DDBJ databases">
        <title>Draft Genome Sequence of the Novel Agar-Digesting Marine Bacterium Q1.</title>
        <authorList>
            <person name="Li Y."/>
            <person name="Li D."/>
            <person name="Chen G."/>
            <person name="Du Z."/>
        </authorList>
    </citation>
    <scope>NUCLEOTIDE SEQUENCE [LARGE SCALE GENOMIC DNA]</scope>
    <source>
        <strain evidence="10 11">Q1</strain>
    </source>
</reference>
<dbReference type="OrthoDB" id="9776053at2"/>
<evidence type="ECO:0000256" key="7">
    <source>
        <dbReference type="SAM" id="Phobius"/>
    </source>
</evidence>
<dbReference type="InterPro" id="IPR051263">
    <property type="entry name" value="C-type_cytochrome_biogenesis"/>
</dbReference>
<dbReference type="GO" id="GO:0005886">
    <property type="term" value="C:plasma membrane"/>
    <property type="evidence" value="ECO:0007669"/>
    <property type="project" value="TreeGrafter"/>
</dbReference>
<evidence type="ECO:0000259" key="8">
    <source>
        <dbReference type="Pfam" id="PF23892"/>
    </source>
</evidence>
<dbReference type="Pfam" id="PF23914">
    <property type="entry name" value="TPR_CcmH_CycH"/>
    <property type="match status" value="1"/>
</dbReference>
<evidence type="ECO:0000256" key="4">
    <source>
        <dbReference type="ARBA" id="ARBA00022803"/>
    </source>
</evidence>
<dbReference type="GO" id="GO:0030313">
    <property type="term" value="C:cell envelope"/>
    <property type="evidence" value="ECO:0007669"/>
    <property type="project" value="UniProtKB-SubCell"/>
</dbReference>
<feature type="repeat" description="TPR" evidence="5">
    <location>
        <begin position="164"/>
        <end position="197"/>
    </location>
</feature>
<gene>
    <name evidence="10" type="ORF">XM47_03665</name>
</gene>
<evidence type="ECO:0000256" key="3">
    <source>
        <dbReference type="ARBA" id="ARBA00022748"/>
    </source>
</evidence>
<dbReference type="InterPro" id="IPR011990">
    <property type="entry name" value="TPR-like_helical_dom_sf"/>
</dbReference>
<comment type="caution">
    <text evidence="10">The sequence shown here is derived from an EMBL/GenBank/DDBJ whole genome shotgun (WGS) entry which is preliminary data.</text>
</comment>
<dbReference type="STRING" id="1513271.XM47_03665"/>
<feature type="domain" description="Cytochrome c-type biogenesis protein H Ig-like" evidence="8">
    <location>
        <begin position="321"/>
        <end position="424"/>
    </location>
</feature>